<feature type="chain" id="PRO_5031159295" evidence="1">
    <location>
        <begin position="20"/>
        <end position="287"/>
    </location>
</feature>
<dbReference type="Pfam" id="PF00702">
    <property type="entry name" value="Hydrolase"/>
    <property type="match status" value="1"/>
</dbReference>
<dbReference type="PANTHER" id="PTHR42896">
    <property type="entry name" value="XYLULOSE-1,5-BISPHOSPHATE (XUBP) PHOSPHATASE"/>
    <property type="match status" value="1"/>
</dbReference>
<evidence type="ECO:0000313" key="2">
    <source>
        <dbReference type="EMBL" id="CAD9408023.1"/>
    </source>
</evidence>
<name>A0A7S2FPW0_9STRA</name>
<keyword evidence="1" id="KW-0732">Signal</keyword>
<gene>
    <name evidence="2" type="ORF">DSPE1174_LOCUS10342</name>
</gene>
<dbReference type="InterPro" id="IPR023198">
    <property type="entry name" value="PGP-like_dom2"/>
</dbReference>
<dbReference type="SUPFAM" id="SSF56784">
    <property type="entry name" value="HAD-like"/>
    <property type="match status" value="1"/>
</dbReference>
<dbReference type="GO" id="GO:0016787">
    <property type="term" value="F:hydrolase activity"/>
    <property type="evidence" value="ECO:0007669"/>
    <property type="project" value="InterPro"/>
</dbReference>
<reference evidence="2" key="1">
    <citation type="submission" date="2021-01" db="EMBL/GenBank/DDBJ databases">
        <authorList>
            <person name="Corre E."/>
            <person name="Pelletier E."/>
            <person name="Niang G."/>
            <person name="Scheremetjew M."/>
            <person name="Finn R."/>
            <person name="Kale V."/>
            <person name="Holt S."/>
            <person name="Cochrane G."/>
            <person name="Meng A."/>
            <person name="Brown T."/>
            <person name="Cohen L."/>
        </authorList>
    </citation>
    <scope>NUCLEOTIDE SEQUENCE</scope>
    <source>
        <strain evidence="2">CCMP1381</strain>
    </source>
</reference>
<dbReference type="PANTHER" id="PTHR42896:SF2">
    <property type="entry name" value="CBBY-LIKE PROTEIN"/>
    <property type="match status" value="1"/>
</dbReference>
<sequence length="287" mass="31288">MKLVTFVVGLLIQFQQGHSWGFSSSINRHRSSVFHGAKQTCRGLSMSTGDNFAILFDCDGVLADTERDGHRVAFNTAFKENNLDTEWSVELYGELLSVGGGKERMTAHWNKVGWPAEYESDESRRELVKSLHLRKTDLFNEMICEGIIPLRPGVLRVVDEAISAGVPLGVCSTSNDKAVTNLVLTLMGPERRSKIQIFAGDVVEKKKPSPDVYLLAKETMGLDAGSTMVIEDSHIGLQAAKGAGMNCLVTKSSYTANEDFSVADKIVEELGDEPGVSVESLMALAQS</sequence>
<dbReference type="InterPro" id="IPR036412">
    <property type="entry name" value="HAD-like_sf"/>
</dbReference>
<dbReference type="NCBIfam" id="TIGR01509">
    <property type="entry name" value="HAD-SF-IA-v3"/>
    <property type="match status" value="1"/>
</dbReference>
<evidence type="ECO:0000256" key="1">
    <source>
        <dbReference type="SAM" id="SignalP"/>
    </source>
</evidence>
<dbReference type="AlphaFoldDB" id="A0A7S2FPW0"/>
<dbReference type="Gene3D" id="1.10.150.240">
    <property type="entry name" value="Putative phosphatase, domain 2"/>
    <property type="match status" value="1"/>
</dbReference>
<dbReference type="InterPro" id="IPR006439">
    <property type="entry name" value="HAD-SF_hydro_IA"/>
</dbReference>
<dbReference type="SFLD" id="SFLDS00003">
    <property type="entry name" value="Haloacid_Dehalogenase"/>
    <property type="match status" value="1"/>
</dbReference>
<proteinExistence type="predicted"/>
<organism evidence="2">
    <name type="scientific">Octactis speculum</name>
    <dbReference type="NCBI Taxonomy" id="3111310"/>
    <lineage>
        <taxon>Eukaryota</taxon>
        <taxon>Sar</taxon>
        <taxon>Stramenopiles</taxon>
        <taxon>Ochrophyta</taxon>
        <taxon>Dictyochophyceae</taxon>
        <taxon>Dictyochales</taxon>
        <taxon>Dictyochaceae</taxon>
        <taxon>Octactis</taxon>
    </lineage>
</organism>
<dbReference type="Gene3D" id="3.40.50.1000">
    <property type="entry name" value="HAD superfamily/HAD-like"/>
    <property type="match status" value="1"/>
</dbReference>
<accession>A0A7S2FPW0</accession>
<dbReference type="InterPro" id="IPR023214">
    <property type="entry name" value="HAD_sf"/>
</dbReference>
<protein>
    <submittedName>
        <fullName evidence="2">Uncharacterized protein</fullName>
    </submittedName>
</protein>
<dbReference type="CDD" id="cd07528">
    <property type="entry name" value="HAD_CbbY-like"/>
    <property type="match status" value="1"/>
</dbReference>
<dbReference type="EMBL" id="HBGS01019909">
    <property type="protein sequence ID" value="CAD9408023.1"/>
    <property type="molecule type" value="Transcribed_RNA"/>
</dbReference>
<dbReference type="InterPro" id="IPR044999">
    <property type="entry name" value="CbbY-like"/>
</dbReference>
<feature type="signal peptide" evidence="1">
    <location>
        <begin position="1"/>
        <end position="19"/>
    </location>
</feature>
<dbReference type="SFLD" id="SFLDG01129">
    <property type="entry name" value="C1.5:_HAD__Beta-PGM__Phosphata"/>
    <property type="match status" value="1"/>
</dbReference>